<keyword evidence="4" id="KW-1185">Reference proteome</keyword>
<proteinExistence type="predicted"/>
<evidence type="ECO:0000313" key="1">
    <source>
        <dbReference type="EMBL" id="RGI87488.1"/>
    </source>
</evidence>
<evidence type="ECO:0000313" key="2">
    <source>
        <dbReference type="EMBL" id="RHC66917.1"/>
    </source>
</evidence>
<dbReference type="RefSeq" id="WP_117982614.1">
    <property type="nucleotide sequence ID" value="NZ_CABJFJ010000003.1"/>
</dbReference>
<evidence type="ECO:0008006" key="5">
    <source>
        <dbReference type="Google" id="ProtNLM"/>
    </source>
</evidence>
<dbReference type="EMBL" id="QSOE01000045">
    <property type="protein sequence ID" value="RGI87488.1"/>
    <property type="molecule type" value="Genomic_DNA"/>
</dbReference>
<reference evidence="3 4" key="1">
    <citation type="submission" date="2018-08" db="EMBL/GenBank/DDBJ databases">
        <title>A genome reference for cultivated species of the human gut microbiota.</title>
        <authorList>
            <person name="Zou Y."/>
            <person name="Xue W."/>
            <person name="Luo G."/>
        </authorList>
    </citation>
    <scope>NUCLEOTIDE SEQUENCE [LARGE SCALE GENOMIC DNA]</scope>
    <source>
        <strain evidence="2 4">AM34-3LB</strain>
        <strain evidence="1 3">TM10-1AC</strain>
    </source>
</reference>
<dbReference type="NCBIfam" id="NF047593">
    <property type="entry name" value="IS66_ISAeme5_TnpA"/>
    <property type="match status" value="1"/>
</dbReference>
<comment type="caution">
    <text evidence="1">The sequence shown here is derived from an EMBL/GenBank/DDBJ whole genome shotgun (WGS) entry which is preliminary data.</text>
</comment>
<protein>
    <recommendedName>
        <fullName evidence="5">IS66 family insertion sequence element accessory protein TnpB</fullName>
    </recommendedName>
</protein>
<dbReference type="AlphaFoldDB" id="A0A374NPE7"/>
<sequence>MDKITHKVRCEQWTAIINECLASGMPKTTWCRANGISDKQFFYWQRILRQEAYQQMESQSSSPASSALVLNDKKEQASHPAFVEIRPDAMPEEESTVFRPDVIIRSGNLVMEISNTASEELIQKIRGLFHV</sequence>
<name>A0A374NPE7_9FIRM</name>
<evidence type="ECO:0000313" key="3">
    <source>
        <dbReference type="Proteomes" id="UP000262524"/>
    </source>
</evidence>
<evidence type="ECO:0000313" key="4">
    <source>
        <dbReference type="Proteomes" id="UP000284621"/>
    </source>
</evidence>
<dbReference type="EMBL" id="QSID01000003">
    <property type="protein sequence ID" value="RHC66917.1"/>
    <property type="molecule type" value="Genomic_DNA"/>
</dbReference>
<gene>
    <name evidence="2" type="ORF">DW833_03485</name>
    <name evidence="1" type="ORF">DXD91_08215</name>
</gene>
<dbReference type="Proteomes" id="UP000284621">
    <property type="component" value="Unassembled WGS sequence"/>
</dbReference>
<organism evidence="1 3">
    <name type="scientific">Anaerobutyricum hallii</name>
    <dbReference type="NCBI Taxonomy" id="39488"/>
    <lineage>
        <taxon>Bacteria</taxon>
        <taxon>Bacillati</taxon>
        <taxon>Bacillota</taxon>
        <taxon>Clostridia</taxon>
        <taxon>Lachnospirales</taxon>
        <taxon>Lachnospiraceae</taxon>
        <taxon>Anaerobutyricum</taxon>
    </lineage>
</organism>
<dbReference type="Proteomes" id="UP000262524">
    <property type="component" value="Unassembled WGS sequence"/>
</dbReference>
<accession>A0A374NPE7</accession>